<keyword evidence="5" id="KW-0598">Phosphotransferase system</keyword>
<dbReference type="GO" id="GO:0005737">
    <property type="term" value="C:cytoplasm"/>
    <property type="evidence" value="ECO:0007669"/>
    <property type="project" value="UniProtKB-SubCell"/>
</dbReference>
<dbReference type="PROSITE" id="PS00371">
    <property type="entry name" value="PTS_EIIA_TYPE_1_HIS"/>
    <property type="match status" value="1"/>
</dbReference>
<dbReference type="OrthoDB" id="7571469at2"/>
<protein>
    <recommendedName>
        <fullName evidence="7">PTS system glucose-specific EIIA component</fullName>
    </recommendedName>
    <alternativeName>
        <fullName evidence="10">EIIA-Glc</fullName>
    </alternativeName>
    <alternativeName>
        <fullName evidence="9">EIII-Glc</fullName>
    </alternativeName>
    <alternativeName>
        <fullName evidence="8">Glucose-specific phosphotransferase enzyme IIA component</fullName>
    </alternativeName>
</protein>
<evidence type="ECO:0000256" key="2">
    <source>
        <dbReference type="ARBA" id="ARBA00022448"/>
    </source>
</evidence>
<gene>
    <name evidence="12" type="ORF">AB204_01290</name>
</gene>
<sequence>MGLLDKLKSLVSDDKKNSGSIEIIAPLSGEIVNIEDVPDVVFAEKIVGDGIAIKPTGNKIVAPVDGTIGKIFETNHAFSIESDSGIELFVHFGIDTVELKGEGFKRIAEEGQRVQKGDLVLEFDLAFLEERAKSTLTPVVISNMDEIKELSKINGSVVVGESVIMRIKK</sequence>
<name>A0A0J5FXD7_9GAMM</name>
<comment type="caution">
    <text evidence="12">The sequence shown here is derived from an EMBL/GenBank/DDBJ whole genome shotgun (WGS) entry which is preliminary data.</text>
</comment>
<dbReference type="NCBIfam" id="NF006962">
    <property type="entry name" value="PRK09439.1"/>
    <property type="match status" value="1"/>
</dbReference>
<dbReference type="InterPro" id="IPR050890">
    <property type="entry name" value="PTS_EIIA_component"/>
</dbReference>
<dbReference type="SUPFAM" id="SSF51261">
    <property type="entry name" value="Duplicated hybrid motif"/>
    <property type="match status" value="1"/>
</dbReference>
<evidence type="ECO:0000256" key="1">
    <source>
        <dbReference type="ARBA" id="ARBA00004496"/>
    </source>
</evidence>
<evidence type="ECO:0000256" key="6">
    <source>
        <dbReference type="ARBA" id="ARBA00022777"/>
    </source>
</evidence>
<dbReference type="STRING" id="880157.AB204_01290"/>
<evidence type="ECO:0000256" key="5">
    <source>
        <dbReference type="ARBA" id="ARBA00022683"/>
    </source>
</evidence>
<dbReference type="Pfam" id="PF00358">
    <property type="entry name" value="PTS_EIIA_1"/>
    <property type="match status" value="1"/>
</dbReference>
<evidence type="ECO:0000256" key="9">
    <source>
        <dbReference type="ARBA" id="ARBA00042526"/>
    </source>
</evidence>
<dbReference type="Proteomes" id="UP000036277">
    <property type="component" value="Unassembled WGS sequence"/>
</dbReference>
<evidence type="ECO:0000256" key="10">
    <source>
        <dbReference type="ARBA" id="ARBA00042873"/>
    </source>
</evidence>
<dbReference type="InterPro" id="IPR011055">
    <property type="entry name" value="Dup_hybrid_motif"/>
</dbReference>
<dbReference type="RefSeq" id="WP_047961595.1">
    <property type="nucleotide sequence ID" value="NZ_CAWMBG010000006.1"/>
</dbReference>
<evidence type="ECO:0000313" key="13">
    <source>
        <dbReference type="Proteomes" id="UP000036277"/>
    </source>
</evidence>
<evidence type="ECO:0000256" key="7">
    <source>
        <dbReference type="ARBA" id="ARBA00039163"/>
    </source>
</evidence>
<evidence type="ECO:0000256" key="8">
    <source>
        <dbReference type="ARBA" id="ARBA00042296"/>
    </source>
</evidence>
<accession>A0A0J5FXD7</accession>
<dbReference type="PATRIC" id="fig|880157.4.peg.281"/>
<dbReference type="Gene3D" id="2.70.70.10">
    <property type="entry name" value="Glucose Permease (Domain IIA)"/>
    <property type="match status" value="1"/>
</dbReference>
<dbReference type="AlphaFoldDB" id="A0A0J5FXD7"/>
<keyword evidence="6" id="KW-0418">Kinase</keyword>
<organism evidence="12 13">
    <name type="scientific">Xenorhabdus khoisanae</name>
    <dbReference type="NCBI Taxonomy" id="880157"/>
    <lineage>
        <taxon>Bacteria</taxon>
        <taxon>Pseudomonadati</taxon>
        <taxon>Pseudomonadota</taxon>
        <taxon>Gammaproteobacteria</taxon>
        <taxon>Enterobacterales</taxon>
        <taxon>Morganellaceae</taxon>
        <taxon>Xenorhabdus</taxon>
    </lineage>
</organism>
<dbReference type="PANTHER" id="PTHR45008">
    <property type="entry name" value="PTS SYSTEM GLUCOSE-SPECIFIC EIIA COMPONENT"/>
    <property type="match status" value="1"/>
</dbReference>
<proteinExistence type="predicted"/>
<keyword evidence="4" id="KW-0808">Transferase</keyword>
<dbReference type="GO" id="GO:0016301">
    <property type="term" value="F:kinase activity"/>
    <property type="evidence" value="ECO:0007669"/>
    <property type="project" value="UniProtKB-KW"/>
</dbReference>
<comment type="subcellular location">
    <subcellularLocation>
        <location evidence="1">Cytoplasm</location>
    </subcellularLocation>
</comment>
<evidence type="ECO:0000259" key="11">
    <source>
        <dbReference type="PROSITE" id="PS51093"/>
    </source>
</evidence>
<reference evidence="12 13" key="1">
    <citation type="submission" date="2015-06" db="EMBL/GenBank/DDBJ databases">
        <title>Draft Whole-Genome Sequence of the Entomopathogenic Bacterium Xenorhabdus khoisanae.</title>
        <authorList>
            <person name="Naidoo S."/>
            <person name="Featherston J."/>
            <person name="Gray V.M."/>
        </authorList>
    </citation>
    <scope>NUCLEOTIDE SEQUENCE [LARGE SCALE GENOMIC DNA]</scope>
    <source>
        <strain evidence="12 13">MCB</strain>
    </source>
</reference>
<dbReference type="PANTHER" id="PTHR45008:SF1">
    <property type="entry name" value="PTS SYSTEM GLUCOSE-SPECIFIC EIIA COMPONENT"/>
    <property type="match status" value="1"/>
</dbReference>
<keyword evidence="3" id="KW-0762">Sugar transport</keyword>
<dbReference type="PROSITE" id="PS51093">
    <property type="entry name" value="PTS_EIIA_TYPE_1"/>
    <property type="match status" value="1"/>
</dbReference>
<dbReference type="EMBL" id="LFCV01000006">
    <property type="protein sequence ID" value="KMJ46866.1"/>
    <property type="molecule type" value="Genomic_DNA"/>
</dbReference>
<dbReference type="GO" id="GO:0009401">
    <property type="term" value="P:phosphoenolpyruvate-dependent sugar phosphotransferase system"/>
    <property type="evidence" value="ECO:0007669"/>
    <property type="project" value="UniProtKB-KW"/>
</dbReference>
<dbReference type="NCBIfam" id="TIGR00830">
    <property type="entry name" value="PTBA"/>
    <property type="match status" value="1"/>
</dbReference>
<feature type="domain" description="PTS EIIA type-1" evidence="11">
    <location>
        <begin position="39"/>
        <end position="143"/>
    </location>
</feature>
<dbReference type="CDD" id="cd00210">
    <property type="entry name" value="PTS_IIA_glc"/>
    <property type="match status" value="1"/>
</dbReference>
<evidence type="ECO:0000313" key="12">
    <source>
        <dbReference type="EMBL" id="KMJ46866.1"/>
    </source>
</evidence>
<keyword evidence="13" id="KW-1185">Reference proteome</keyword>
<keyword evidence="2" id="KW-0813">Transport</keyword>
<dbReference type="FunFam" id="2.70.70.10:FF:000001">
    <property type="entry name" value="PTS system glucose-specific IIA component"/>
    <property type="match status" value="1"/>
</dbReference>
<dbReference type="InterPro" id="IPR001127">
    <property type="entry name" value="PTS_EIIA_1_perm"/>
</dbReference>
<evidence type="ECO:0000256" key="4">
    <source>
        <dbReference type="ARBA" id="ARBA00022679"/>
    </source>
</evidence>
<evidence type="ECO:0000256" key="3">
    <source>
        <dbReference type="ARBA" id="ARBA00022597"/>
    </source>
</evidence>